<dbReference type="Proteomes" id="UP000656813">
    <property type="component" value="Unassembled WGS sequence"/>
</dbReference>
<dbReference type="PANTHER" id="PTHR48081:SF6">
    <property type="entry name" value="PEPTIDASE S9 PROLYL OLIGOPEPTIDASE CATALYTIC DOMAIN-CONTAINING PROTEIN"/>
    <property type="match status" value="1"/>
</dbReference>
<dbReference type="RefSeq" id="WP_188498449.1">
    <property type="nucleotide sequence ID" value="NZ_BMFV01000029.1"/>
</dbReference>
<dbReference type="Gene3D" id="3.40.50.1820">
    <property type="entry name" value="alpha/beta hydrolase"/>
    <property type="match status" value="1"/>
</dbReference>
<dbReference type="SUPFAM" id="SSF53474">
    <property type="entry name" value="alpha/beta-Hydrolases"/>
    <property type="match status" value="1"/>
</dbReference>
<accession>A0A8J3EP05</accession>
<protein>
    <submittedName>
        <fullName evidence="3">Acetylesterase</fullName>
    </submittedName>
</protein>
<proteinExistence type="predicted"/>
<evidence type="ECO:0000313" key="3">
    <source>
        <dbReference type="EMBL" id="GGH85973.1"/>
    </source>
</evidence>
<comment type="caution">
    <text evidence="3">The sequence shown here is derived from an EMBL/GenBank/DDBJ whole genome shotgun (WGS) entry which is preliminary data.</text>
</comment>
<dbReference type="EMBL" id="BMFV01000029">
    <property type="protein sequence ID" value="GGH85973.1"/>
    <property type="molecule type" value="Genomic_DNA"/>
</dbReference>
<evidence type="ECO:0000313" key="4">
    <source>
        <dbReference type="Proteomes" id="UP000656813"/>
    </source>
</evidence>
<keyword evidence="4" id="KW-1185">Reference proteome</keyword>
<sequence>MAIQLWDEKVPYLRADATERPTMIPYLIDSEHPTSAIVIFPGGGYGMRADHEGEPIAEWLNQLGMSAFVVNYRVAPNQHPAPLLDAQRAVRYVRAYAREWNLNIDRIGILGFSAGGHLASTLGTHFDLGNKEASDLIETMSCRPDLMILCYPVITMQGVYAHEGSVINLLGEHPSEDLTEHLSNQLHVTEETPPTFLWHTADDASVPVENSFLFASALRKNKVPFDLHVYEKGAHGLGLANDDPHVSSWQEQCKLWLEKYNFA</sequence>
<dbReference type="Pfam" id="PF20434">
    <property type="entry name" value="BD-FAE"/>
    <property type="match status" value="1"/>
</dbReference>
<reference evidence="3" key="1">
    <citation type="journal article" date="2014" name="Int. J. Syst. Evol. Microbiol.">
        <title>Complete genome sequence of Corynebacterium casei LMG S-19264T (=DSM 44701T), isolated from a smear-ripened cheese.</title>
        <authorList>
            <consortium name="US DOE Joint Genome Institute (JGI-PGF)"/>
            <person name="Walter F."/>
            <person name="Albersmeier A."/>
            <person name="Kalinowski J."/>
            <person name="Ruckert C."/>
        </authorList>
    </citation>
    <scope>NUCLEOTIDE SEQUENCE</scope>
    <source>
        <strain evidence="3">CGMCC 1.12777</strain>
    </source>
</reference>
<dbReference type="PANTHER" id="PTHR48081">
    <property type="entry name" value="AB HYDROLASE SUPERFAMILY PROTEIN C4A8.06C"/>
    <property type="match status" value="1"/>
</dbReference>
<feature type="domain" description="BD-FAE-like" evidence="2">
    <location>
        <begin position="31"/>
        <end position="218"/>
    </location>
</feature>
<evidence type="ECO:0000259" key="2">
    <source>
        <dbReference type="Pfam" id="PF20434"/>
    </source>
</evidence>
<evidence type="ECO:0000256" key="1">
    <source>
        <dbReference type="ARBA" id="ARBA00022801"/>
    </source>
</evidence>
<gene>
    <name evidence="3" type="ORF">GCM10007096_32600</name>
</gene>
<keyword evidence="1" id="KW-0378">Hydrolase</keyword>
<dbReference type="GO" id="GO:0016787">
    <property type="term" value="F:hydrolase activity"/>
    <property type="evidence" value="ECO:0007669"/>
    <property type="project" value="UniProtKB-KW"/>
</dbReference>
<dbReference type="InterPro" id="IPR050300">
    <property type="entry name" value="GDXG_lipolytic_enzyme"/>
</dbReference>
<dbReference type="InterPro" id="IPR049492">
    <property type="entry name" value="BD-FAE-like_dom"/>
</dbReference>
<dbReference type="InterPro" id="IPR029058">
    <property type="entry name" value="AB_hydrolase_fold"/>
</dbReference>
<name>A0A8J3EP05_9BACL</name>
<dbReference type="AlphaFoldDB" id="A0A8J3EP05"/>
<reference evidence="3" key="2">
    <citation type="submission" date="2020-09" db="EMBL/GenBank/DDBJ databases">
        <authorList>
            <person name="Sun Q."/>
            <person name="Zhou Y."/>
        </authorList>
    </citation>
    <scope>NUCLEOTIDE SEQUENCE</scope>
    <source>
        <strain evidence="3">CGMCC 1.12777</strain>
    </source>
</reference>
<organism evidence="3 4">
    <name type="scientific">Pullulanibacillus pueri</name>
    <dbReference type="NCBI Taxonomy" id="1437324"/>
    <lineage>
        <taxon>Bacteria</taxon>
        <taxon>Bacillati</taxon>
        <taxon>Bacillota</taxon>
        <taxon>Bacilli</taxon>
        <taxon>Bacillales</taxon>
        <taxon>Sporolactobacillaceae</taxon>
        <taxon>Pullulanibacillus</taxon>
    </lineage>
</organism>